<dbReference type="SUPFAM" id="SSF53474">
    <property type="entry name" value="alpha/beta-Hydrolases"/>
    <property type="match status" value="1"/>
</dbReference>
<keyword evidence="1 4" id="KW-0378">Hydrolase</keyword>
<dbReference type="EMBL" id="OKQU01000001">
    <property type="protein sequence ID" value="SPE07484.1"/>
    <property type="molecule type" value="Genomic_DNA"/>
</dbReference>
<dbReference type="InterPro" id="IPR029058">
    <property type="entry name" value="AB_hydrolase_fold"/>
</dbReference>
<evidence type="ECO:0000259" key="2">
    <source>
        <dbReference type="Pfam" id="PF07859"/>
    </source>
</evidence>
<dbReference type="Gene3D" id="3.40.50.1820">
    <property type="entry name" value="alpha/beta hydrolase"/>
    <property type="match status" value="1"/>
</dbReference>
<dbReference type="EMBL" id="OKQR01000001">
    <property type="protein sequence ID" value="SPD92205.1"/>
    <property type="molecule type" value="Genomic_DNA"/>
</dbReference>
<gene>
    <name evidence="4" type="primary">lipR</name>
    <name evidence="3" type="ORF">LES8486_01216</name>
    <name evidence="4" type="ORF">LES9216_01363</name>
</gene>
<dbReference type="AlphaFoldDB" id="A0A2N9KA84"/>
<dbReference type="InterPro" id="IPR050300">
    <property type="entry name" value="GDXG_lipolytic_enzyme"/>
</dbReference>
<feature type="domain" description="Alpha/beta hydrolase fold-3" evidence="2">
    <location>
        <begin position="85"/>
        <end position="283"/>
    </location>
</feature>
<dbReference type="GO" id="GO:0016787">
    <property type="term" value="F:hydrolase activity"/>
    <property type="evidence" value="ECO:0007669"/>
    <property type="project" value="UniProtKB-KW"/>
</dbReference>
<dbReference type="RefSeq" id="WP_072613038.1">
    <property type="nucleotide sequence ID" value="NZ_AP017935.1"/>
</dbReference>
<dbReference type="KEGG" id="lsu:A6B45_01525"/>
<keyword evidence="6" id="KW-1185">Reference proteome</keyword>
<reference evidence="3 6" key="2">
    <citation type="submission" date="2018-02" db="EMBL/GenBank/DDBJ databases">
        <authorList>
            <person name="Rodrigo-Torres L."/>
            <person name="Arahal R. D."/>
            <person name="Lucena T."/>
        </authorList>
    </citation>
    <scope>NUCLEOTIDE SEQUENCE [LARGE SCALE GENOMIC DNA]</scope>
    <source>
        <strain evidence="3 6">CECT 8486</strain>
    </source>
</reference>
<dbReference type="InterPro" id="IPR013094">
    <property type="entry name" value="AB_hydrolase_3"/>
</dbReference>
<accession>A0A2N9KA84</accession>
<dbReference type="Proteomes" id="UP000239237">
    <property type="component" value="Unassembled WGS sequence"/>
</dbReference>
<organism evidence="4 5">
    <name type="scientific">Leuconostoc suionicum</name>
    <dbReference type="NCBI Taxonomy" id="1511761"/>
    <lineage>
        <taxon>Bacteria</taxon>
        <taxon>Bacillati</taxon>
        <taxon>Bacillota</taxon>
        <taxon>Bacilli</taxon>
        <taxon>Lactobacillales</taxon>
        <taxon>Lactobacillaceae</taxon>
        <taxon>Leuconostoc</taxon>
    </lineage>
</organism>
<reference evidence="4 5" key="1">
    <citation type="submission" date="2018-02" db="EMBL/GenBank/DDBJ databases">
        <authorList>
            <person name="Cohen D.B."/>
            <person name="Kent A.D."/>
        </authorList>
    </citation>
    <scope>NUCLEOTIDE SEQUENCE [LARGE SCALE GENOMIC DNA]</scope>
    <source>
        <strain evidence="4 5">CECT 9216</strain>
    </source>
</reference>
<dbReference type="PANTHER" id="PTHR48081">
    <property type="entry name" value="AB HYDROLASE SUPERFAMILY PROTEIN C4A8.06C"/>
    <property type="match status" value="1"/>
</dbReference>
<dbReference type="Pfam" id="PF07859">
    <property type="entry name" value="Abhydrolase_3"/>
    <property type="match status" value="1"/>
</dbReference>
<evidence type="ECO:0000313" key="3">
    <source>
        <dbReference type="EMBL" id="SPD92205.1"/>
    </source>
</evidence>
<evidence type="ECO:0000313" key="6">
    <source>
        <dbReference type="Proteomes" id="UP000239237"/>
    </source>
</evidence>
<dbReference type="EC" id="3.1.1.-" evidence="4"/>
<dbReference type="PANTHER" id="PTHR48081:SF8">
    <property type="entry name" value="ALPHA_BETA HYDROLASE FOLD-3 DOMAIN-CONTAINING PROTEIN-RELATED"/>
    <property type="match status" value="1"/>
</dbReference>
<dbReference type="GeneID" id="99673452"/>
<proteinExistence type="predicted"/>
<name>A0A2N9KA84_9LACO</name>
<evidence type="ECO:0000256" key="1">
    <source>
        <dbReference type="ARBA" id="ARBA00022801"/>
    </source>
</evidence>
<dbReference type="Proteomes" id="UP000237923">
    <property type="component" value="Unassembled WGS sequence"/>
</dbReference>
<evidence type="ECO:0000313" key="4">
    <source>
        <dbReference type="EMBL" id="SPE07484.1"/>
    </source>
</evidence>
<protein>
    <submittedName>
        <fullName evidence="4">Acetyl-hydrolase LipR</fullName>
        <ecNumber evidence="4">3.1.1.-</ecNumber>
    </submittedName>
</protein>
<evidence type="ECO:0000313" key="5">
    <source>
        <dbReference type="Proteomes" id="UP000237923"/>
    </source>
</evidence>
<sequence>MISIVSLNNKRSWQSVLFEKIIHSLPLVKDERKKNNFDKAMIDSETPYQLPKNVKKQFNIHNINGLDGPTFELLPRNEKFSKTIYYLHGGAYWWQPFFLHFRMLQNIANQNQARIIIPIYPKSPRYTADDVFPYILNNYKTAVKKFHLMSSALTLMGDSAGGGLCLSLLQLLENEKIDKPSKVILFSPWLDISNSNPDMKSIQPKDPLLNIEALAYQGDVYSGTFNTNSPLISPINADFSKFPPVYIFSGSHDILYADVKRLSHKSNKNVNYYIFPKMDHVFIAFPIPESEKALEIVTRIISEQSAV</sequence>